<accession>A0A3R5Y593</accession>
<dbReference type="RefSeq" id="WP_128465318.1">
    <property type="nucleotide sequence ID" value="NZ_CP035108.1"/>
</dbReference>
<gene>
    <name evidence="1" type="ORF">EP073_01020</name>
</gene>
<sequence>MTSSFASGAPCGDDCRSVSEGMSASEKNRPLFSYTPSAVAMMGVGVSLKLLNLIYDSKDKKNLSYLLTHGIQINETFISLYELVEHLRFRRYAQYLNLIDSFNSLAQEKNLAMIFVTATLKSSRFNQEDVSIVKKQSALLRNFHRALRDDNLFREPTETRKKALRISQDWYYISSDFFQYIYTLEFQKDYTLHSHCAYYVPDEKLAFLNFFEVIERKKAHFSEIGRTEVVIPKKYYEPYLKQFPFKPFDNRKPDCYALENFNISSGDFLYIKFIHDETKYQNDYYMQVMRYISKYVMKGAGIKSDGSGNERERTEERLIKFNNLRMITYSKTLAPFFVFSRFYKELKERNITLYELTKMIESGRADYEVYRKDDKSPLNLTLIVDDDCFEWSSGKYSVIEQGEMSHESK</sequence>
<dbReference type="KEGG" id="gtl:EP073_01020"/>
<evidence type="ECO:0000313" key="1">
    <source>
        <dbReference type="EMBL" id="QAR32031.1"/>
    </source>
</evidence>
<protein>
    <submittedName>
        <fullName evidence="1">Uncharacterized protein</fullName>
    </submittedName>
</protein>
<name>A0A3R5Y593_9BACT</name>
<dbReference type="OrthoDB" id="9959528at2"/>
<evidence type="ECO:0000313" key="2">
    <source>
        <dbReference type="Proteomes" id="UP000287502"/>
    </source>
</evidence>
<reference evidence="1 2" key="1">
    <citation type="submission" date="2019-01" db="EMBL/GenBank/DDBJ databases">
        <title>Geovibrio thiophilus DSM 11263, complete genome.</title>
        <authorList>
            <person name="Spring S."/>
            <person name="Bunk B."/>
            <person name="Sproer C."/>
        </authorList>
    </citation>
    <scope>NUCLEOTIDE SEQUENCE [LARGE SCALE GENOMIC DNA]</scope>
    <source>
        <strain evidence="1 2">DSM 11263</strain>
    </source>
</reference>
<dbReference type="EMBL" id="CP035108">
    <property type="protein sequence ID" value="QAR32031.1"/>
    <property type="molecule type" value="Genomic_DNA"/>
</dbReference>
<dbReference type="AlphaFoldDB" id="A0A3R5Y593"/>
<organism evidence="1 2">
    <name type="scientific">Geovibrio thiophilus</name>
    <dbReference type="NCBI Taxonomy" id="139438"/>
    <lineage>
        <taxon>Bacteria</taxon>
        <taxon>Pseudomonadati</taxon>
        <taxon>Deferribacterota</taxon>
        <taxon>Deferribacteres</taxon>
        <taxon>Deferribacterales</taxon>
        <taxon>Geovibrionaceae</taxon>
        <taxon>Geovibrio</taxon>
    </lineage>
</organism>
<proteinExistence type="predicted"/>
<dbReference type="Proteomes" id="UP000287502">
    <property type="component" value="Chromosome"/>
</dbReference>
<keyword evidence="2" id="KW-1185">Reference proteome</keyword>